<dbReference type="PANTHER" id="PTHR28052">
    <property type="entry name" value="UPF0545 PROTEIN C22ORF39"/>
    <property type="match status" value="1"/>
</dbReference>
<evidence type="ECO:0000313" key="1">
    <source>
        <dbReference type="EnsemblPlants" id="Pp3c23_15340V3.2"/>
    </source>
</evidence>
<dbReference type="GeneID" id="112276198"/>
<keyword evidence="2" id="KW-1185">Reference proteome</keyword>
<dbReference type="OrthoDB" id="2017405at2759"/>
<sequence length="140" mass="16463">MRRAFSVLGFGKSDSCIFAAGLSRNLLAMMQSAGLPLQQQQEQHEESKPARVSCTSKLDSLWFCYSPVYQMTEYYREGTFDNCRRKWSELFDCISLKTKRADEIKVILEERGKQKPHIWKFRTPEEASQRWKEEFGHLQD</sequence>
<dbReference type="EnsemblPlants" id="Pp3c23_15340V3.2">
    <property type="protein sequence ID" value="Pp3c23_15340V3.2"/>
    <property type="gene ID" value="Pp3c23_15340"/>
</dbReference>
<gene>
    <name evidence="1" type="primary">LOC112276198</name>
</gene>
<dbReference type="InterPro" id="IPR021475">
    <property type="entry name" value="Pants/Emi1-like"/>
</dbReference>
<dbReference type="Proteomes" id="UP000006727">
    <property type="component" value="Chromosome 23"/>
</dbReference>
<dbReference type="AlphaFoldDB" id="A0A7I4CE68"/>
<proteinExistence type="predicted"/>
<dbReference type="PANTHER" id="PTHR28052:SF1">
    <property type="entry name" value="UPF0545 PROTEIN C22ORF39"/>
    <property type="match status" value="1"/>
</dbReference>
<dbReference type="FunCoup" id="A0A7I4CE68">
    <property type="interactions" value="833"/>
</dbReference>
<accession>A0A7I4CE68</accession>
<dbReference type="Pfam" id="PF11326">
    <property type="entry name" value="PANTS-like"/>
    <property type="match status" value="1"/>
</dbReference>
<organism evidence="1 2">
    <name type="scientific">Physcomitrium patens</name>
    <name type="common">Spreading-leaved earth moss</name>
    <name type="synonym">Physcomitrella patens</name>
    <dbReference type="NCBI Taxonomy" id="3218"/>
    <lineage>
        <taxon>Eukaryota</taxon>
        <taxon>Viridiplantae</taxon>
        <taxon>Streptophyta</taxon>
        <taxon>Embryophyta</taxon>
        <taxon>Bryophyta</taxon>
        <taxon>Bryophytina</taxon>
        <taxon>Bryopsida</taxon>
        <taxon>Funariidae</taxon>
        <taxon>Funariales</taxon>
        <taxon>Funariaceae</taxon>
        <taxon>Physcomitrium</taxon>
    </lineage>
</organism>
<dbReference type="InParanoid" id="A0A7I4CE68"/>
<dbReference type="EMBL" id="ABEU02000023">
    <property type="status" value="NOT_ANNOTATED_CDS"/>
    <property type="molecule type" value="Genomic_DNA"/>
</dbReference>
<protein>
    <submittedName>
        <fullName evidence="1">Uncharacterized protein</fullName>
    </submittedName>
</protein>
<dbReference type="Gramene" id="Pp3c23_15340V3.2">
    <property type="protein sequence ID" value="Pp3c23_15340V3.2"/>
    <property type="gene ID" value="Pp3c23_15340"/>
</dbReference>
<reference evidence="1 2" key="2">
    <citation type="journal article" date="2018" name="Plant J.">
        <title>The Physcomitrella patens chromosome-scale assembly reveals moss genome structure and evolution.</title>
        <authorList>
            <person name="Lang D."/>
            <person name="Ullrich K.K."/>
            <person name="Murat F."/>
            <person name="Fuchs J."/>
            <person name="Jenkins J."/>
            <person name="Haas F.B."/>
            <person name="Piednoel M."/>
            <person name="Gundlach H."/>
            <person name="Van Bel M."/>
            <person name="Meyberg R."/>
            <person name="Vives C."/>
            <person name="Morata J."/>
            <person name="Symeonidi A."/>
            <person name="Hiss M."/>
            <person name="Muchero W."/>
            <person name="Kamisugi Y."/>
            <person name="Saleh O."/>
            <person name="Blanc G."/>
            <person name="Decker E.L."/>
            <person name="van Gessel N."/>
            <person name="Grimwood J."/>
            <person name="Hayes R.D."/>
            <person name="Graham S.W."/>
            <person name="Gunter L.E."/>
            <person name="McDaniel S.F."/>
            <person name="Hoernstein S.N.W."/>
            <person name="Larsson A."/>
            <person name="Li F.W."/>
            <person name="Perroud P.F."/>
            <person name="Phillips J."/>
            <person name="Ranjan P."/>
            <person name="Rokshar D.S."/>
            <person name="Rothfels C.J."/>
            <person name="Schneider L."/>
            <person name="Shu S."/>
            <person name="Stevenson D.W."/>
            <person name="Thummler F."/>
            <person name="Tillich M."/>
            <person name="Villarreal Aguilar J.C."/>
            <person name="Widiez T."/>
            <person name="Wong G.K."/>
            <person name="Wymore A."/>
            <person name="Zhang Y."/>
            <person name="Zimmer A.D."/>
            <person name="Quatrano R.S."/>
            <person name="Mayer K.F.X."/>
            <person name="Goodstein D."/>
            <person name="Casacuberta J.M."/>
            <person name="Vandepoele K."/>
            <person name="Reski R."/>
            <person name="Cuming A.C."/>
            <person name="Tuskan G.A."/>
            <person name="Maumus F."/>
            <person name="Salse J."/>
            <person name="Schmutz J."/>
            <person name="Rensing S.A."/>
        </authorList>
    </citation>
    <scope>NUCLEOTIDE SEQUENCE [LARGE SCALE GENOMIC DNA]</scope>
    <source>
        <strain evidence="1 2">cv. Gransden 2004</strain>
    </source>
</reference>
<name>A0A7I4CE68_PHYPA</name>
<dbReference type="KEGG" id="ppp:112276198"/>
<reference evidence="1 2" key="1">
    <citation type="journal article" date="2008" name="Science">
        <title>The Physcomitrella genome reveals evolutionary insights into the conquest of land by plants.</title>
        <authorList>
            <person name="Rensing S."/>
            <person name="Lang D."/>
            <person name="Zimmer A."/>
            <person name="Terry A."/>
            <person name="Salamov A."/>
            <person name="Shapiro H."/>
            <person name="Nishiyama T."/>
            <person name="Perroud P.-F."/>
            <person name="Lindquist E."/>
            <person name="Kamisugi Y."/>
            <person name="Tanahashi T."/>
            <person name="Sakakibara K."/>
            <person name="Fujita T."/>
            <person name="Oishi K."/>
            <person name="Shin-I T."/>
            <person name="Kuroki Y."/>
            <person name="Toyoda A."/>
            <person name="Suzuki Y."/>
            <person name="Hashimoto A."/>
            <person name="Yamaguchi K."/>
            <person name="Sugano A."/>
            <person name="Kohara Y."/>
            <person name="Fujiyama A."/>
            <person name="Anterola A."/>
            <person name="Aoki S."/>
            <person name="Ashton N."/>
            <person name="Barbazuk W.B."/>
            <person name="Barker E."/>
            <person name="Bennetzen J."/>
            <person name="Bezanilla M."/>
            <person name="Blankenship R."/>
            <person name="Cho S.H."/>
            <person name="Dutcher S."/>
            <person name="Estelle M."/>
            <person name="Fawcett J.A."/>
            <person name="Gundlach H."/>
            <person name="Hanada K."/>
            <person name="Heyl A."/>
            <person name="Hicks K.A."/>
            <person name="Hugh J."/>
            <person name="Lohr M."/>
            <person name="Mayer K."/>
            <person name="Melkozernov A."/>
            <person name="Murata T."/>
            <person name="Nelson D."/>
            <person name="Pils B."/>
            <person name="Prigge M."/>
            <person name="Reiss B."/>
            <person name="Renner T."/>
            <person name="Rombauts S."/>
            <person name="Rushton P."/>
            <person name="Sanderfoot A."/>
            <person name="Schween G."/>
            <person name="Shiu S.-H."/>
            <person name="Stueber K."/>
            <person name="Theodoulou F.L."/>
            <person name="Tu H."/>
            <person name="Van de Peer Y."/>
            <person name="Verrier P.J."/>
            <person name="Waters E."/>
            <person name="Wood A."/>
            <person name="Yang L."/>
            <person name="Cove D."/>
            <person name="Cuming A."/>
            <person name="Hasebe M."/>
            <person name="Lucas S."/>
            <person name="Mishler D.B."/>
            <person name="Reski R."/>
            <person name="Grigoriev I."/>
            <person name="Quatrano R.S."/>
            <person name="Boore J.L."/>
        </authorList>
    </citation>
    <scope>NUCLEOTIDE SEQUENCE [LARGE SCALE GENOMIC DNA]</scope>
    <source>
        <strain evidence="1 2">cv. Gransden 2004</strain>
    </source>
</reference>
<reference evidence="1" key="3">
    <citation type="submission" date="2020-12" db="UniProtKB">
        <authorList>
            <consortium name="EnsemblPlants"/>
        </authorList>
    </citation>
    <scope>IDENTIFICATION</scope>
</reference>
<dbReference type="RefSeq" id="XP_024363073.1">
    <property type="nucleotide sequence ID" value="XM_024507305.2"/>
</dbReference>
<evidence type="ECO:0000313" key="2">
    <source>
        <dbReference type="Proteomes" id="UP000006727"/>
    </source>
</evidence>